<reference evidence="1 3" key="1">
    <citation type="submission" date="2017-02" db="EMBL/GenBank/DDBJ databases">
        <title>Mycobacterium kansasii genomes.</title>
        <authorList>
            <person name="Borowka P."/>
            <person name="Strapagiel D."/>
            <person name="Marciniak B."/>
            <person name="Lach J."/>
            <person name="Bakula Z."/>
            <person name="Van Ingen J."/>
            <person name="Safianowska A."/>
            <person name="Brzostek A."/>
            <person name="Dziadek J."/>
            <person name="Jagielski T."/>
        </authorList>
    </citation>
    <scope>NUCLEOTIDE SEQUENCE [LARGE SCALE GENOMIC DNA]</scope>
    <source>
        <strain evidence="1 3">12MK</strain>
    </source>
</reference>
<evidence type="ECO:0000313" key="2">
    <source>
        <dbReference type="EMBL" id="VAZ93603.1"/>
    </source>
</evidence>
<keyword evidence="4" id="KW-1185">Reference proteome</keyword>
<dbReference type="EMBL" id="UPHM01000056">
    <property type="protein sequence ID" value="VAZ93603.1"/>
    <property type="molecule type" value="Genomic_DNA"/>
</dbReference>
<proteinExistence type="predicted"/>
<evidence type="ECO:0000313" key="3">
    <source>
        <dbReference type="Proteomes" id="UP000192335"/>
    </source>
</evidence>
<dbReference type="OrthoDB" id="4752248at2"/>
<protein>
    <submittedName>
        <fullName evidence="1">Uncharacterized protein</fullName>
    </submittedName>
</protein>
<dbReference type="AlphaFoldDB" id="A0A8E2IXQ3"/>
<accession>A0A8E2IXQ3</accession>
<dbReference type="Proteomes" id="UP000192335">
    <property type="component" value="Unassembled WGS sequence"/>
</dbReference>
<name>A0A8E2IXQ3_9MYCO</name>
<organism evidence="1 3">
    <name type="scientific">Mycobacterium persicum</name>
    <dbReference type="NCBI Taxonomy" id="1487726"/>
    <lineage>
        <taxon>Bacteria</taxon>
        <taxon>Bacillati</taxon>
        <taxon>Actinomycetota</taxon>
        <taxon>Actinomycetes</taxon>
        <taxon>Mycobacteriales</taxon>
        <taxon>Mycobacteriaceae</taxon>
        <taxon>Mycobacterium</taxon>
    </lineage>
</organism>
<dbReference type="RefSeq" id="WP_075549528.1">
    <property type="nucleotide sequence ID" value="NZ_LWCM01000140.1"/>
</dbReference>
<evidence type="ECO:0000313" key="4">
    <source>
        <dbReference type="Proteomes" id="UP000271464"/>
    </source>
</evidence>
<gene>
    <name evidence="1" type="ORF">B4U45_27905</name>
    <name evidence="2" type="ORF">LAUMK4_02511</name>
</gene>
<evidence type="ECO:0000313" key="1">
    <source>
        <dbReference type="EMBL" id="ORC09854.1"/>
    </source>
</evidence>
<dbReference type="Proteomes" id="UP000271464">
    <property type="component" value="Unassembled WGS sequence"/>
</dbReference>
<sequence length="133" mass="14552">MTAVVIALAAGGCRASVRFRYDRAVVALIKATVPRYARSWSAQARCWYIDPDWTAVLAVELVGHGHSVTRPSDAHASGTDTWAHHLFRAVGPQRAPAVHRALSRVLHPDNADIGCPLLQRQLNDARAELEPRA</sequence>
<reference evidence="2 4" key="2">
    <citation type="submission" date="2018-09" db="EMBL/GenBank/DDBJ databases">
        <authorList>
            <person name="Tagini F."/>
        </authorList>
    </citation>
    <scope>NUCLEOTIDE SEQUENCE [LARGE SCALE GENOMIC DNA]</scope>
    <source>
        <strain evidence="2 4">MK4</strain>
    </source>
</reference>
<comment type="caution">
    <text evidence="1">The sequence shown here is derived from an EMBL/GenBank/DDBJ whole genome shotgun (WGS) entry which is preliminary data.</text>
</comment>
<dbReference type="EMBL" id="MWQA01000001">
    <property type="protein sequence ID" value="ORC09854.1"/>
    <property type="molecule type" value="Genomic_DNA"/>
</dbReference>
<dbReference type="GeneID" id="66601251"/>